<dbReference type="Proteomes" id="UP001066276">
    <property type="component" value="Chromosome 7"/>
</dbReference>
<reference evidence="1" key="1">
    <citation type="journal article" date="2022" name="bioRxiv">
        <title>Sequencing and chromosome-scale assembly of the giantPleurodeles waltlgenome.</title>
        <authorList>
            <person name="Brown T."/>
            <person name="Elewa A."/>
            <person name="Iarovenko S."/>
            <person name="Subramanian E."/>
            <person name="Araus A.J."/>
            <person name="Petzold A."/>
            <person name="Susuki M."/>
            <person name="Suzuki K.-i.T."/>
            <person name="Hayashi T."/>
            <person name="Toyoda A."/>
            <person name="Oliveira C."/>
            <person name="Osipova E."/>
            <person name="Leigh N.D."/>
            <person name="Simon A."/>
            <person name="Yun M.H."/>
        </authorList>
    </citation>
    <scope>NUCLEOTIDE SEQUENCE</scope>
    <source>
        <strain evidence="1">20211129_DDA</strain>
        <tissue evidence="1">Liver</tissue>
    </source>
</reference>
<organism evidence="1 2">
    <name type="scientific">Pleurodeles waltl</name>
    <name type="common">Iberian ribbed newt</name>
    <dbReference type="NCBI Taxonomy" id="8319"/>
    <lineage>
        <taxon>Eukaryota</taxon>
        <taxon>Metazoa</taxon>
        <taxon>Chordata</taxon>
        <taxon>Craniata</taxon>
        <taxon>Vertebrata</taxon>
        <taxon>Euteleostomi</taxon>
        <taxon>Amphibia</taxon>
        <taxon>Batrachia</taxon>
        <taxon>Caudata</taxon>
        <taxon>Salamandroidea</taxon>
        <taxon>Salamandridae</taxon>
        <taxon>Pleurodelinae</taxon>
        <taxon>Pleurodeles</taxon>
    </lineage>
</organism>
<dbReference type="AlphaFoldDB" id="A0AAV7PGM7"/>
<sequence>MRYTRGFSGMGIGQIKFLQFPLRHVCGEFRNLEAARFNEQFTRIVAQVRTLRELYNDESRIALLIY</sequence>
<evidence type="ECO:0000313" key="2">
    <source>
        <dbReference type="Proteomes" id="UP001066276"/>
    </source>
</evidence>
<comment type="caution">
    <text evidence="1">The sequence shown here is derived from an EMBL/GenBank/DDBJ whole genome shotgun (WGS) entry which is preliminary data.</text>
</comment>
<name>A0AAV7PGM7_PLEWA</name>
<keyword evidence="2" id="KW-1185">Reference proteome</keyword>
<gene>
    <name evidence="1" type="ORF">NDU88_005863</name>
</gene>
<dbReference type="EMBL" id="JANPWB010000011">
    <property type="protein sequence ID" value="KAJ1127461.1"/>
    <property type="molecule type" value="Genomic_DNA"/>
</dbReference>
<protein>
    <submittedName>
        <fullName evidence="1">Uncharacterized protein</fullName>
    </submittedName>
</protein>
<proteinExistence type="predicted"/>
<accession>A0AAV7PGM7</accession>
<evidence type="ECO:0000313" key="1">
    <source>
        <dbReference type="EMBL" id="KAJ1127461.1"/>
    </source>
</evidence>